<reference evidence="1" key="1">
    <citation type="submission" date="2017-08" db="EMBL/GenBank/DDBJ databases">
        <authorList>
            <person name="de Groot N.N."/>
        </authorList>
    </citation>
    <scope>NUCLEOTIDE SEQUENCE [LARGE SCALE GENOMIC DNA]</scope>
    <source>
        <strain evidence="1">PX439</strain>
    </source>
</reference>
<accession>A0A260YNK3</accession>
<dbReference type="OMA" id="FMALAHH"/>
<dbReference type="Proteomes" id="UP000216624">
    <property type="component" value="Unassembled WGS sequence"/>
</dbReference>
<keyword evidence="2" id="KW-1185">Reference proteome</keyword>
<dbReference type="HOGENOM" id="CLU_1311099_0_0_1"/>
<dbReference type="CTD" id="9815674"/>
<dbReference type="STRING" id="31234.E3LMF6"/>
<comment type="caution">
    <text evidence="1">The sequence shown here is derived from an EMBL/GenBank/DDBJ whole genome shotgun (WGS) entry which is preliminary data.</text>
</comment>
<protein>
    <submittedName>
        <fullName evidence="1">Uncharacterized protein</fullName>
    </submittedName>
</protein>
<sequence length="210" mass="23968">MAKADALFRQRRPGRPLKARPLEKEMKTGFDGNWDLVVRKCPTTFSQHVSEVTTSQLESRVQNDELLKRRSRRKTEMRPFQSMWAKSLSGLQVAIPHEKPDRIADVTKAEYSYESIKAISLLKPAVSAFTPEETTTTVIQQINNGFMTNGTFGQPANKDKLDGSFMALAHHDQPLCERVPFAQLVEEISSQEKRVLDARKRLQEVMKYFG</sequence>
<name>A0A260YNK3_CAERE</name>
<dbReference type="KEGG" id="crq:GCK72_001994"/>
<feature type="non-terminal residue" evidence="1">
    <location>
        <position position="1"/>
    </location>
</feature>
<dbReference type="EMBL" id="NMWX01000912">
    <property type="protein sequence ID" value="OZF74983.1"/>
    <property type="molecule type" value="Genomic_DNA"/>
</dbReference>
<gene>
    <name evidence="1" type="ORF">FL82_12537</name>
</gene>
<evidence type="ECO:0000313" key="2">
    <source>
        <dbReference type="Proteomes" id="UP000216624"/>
    </source>
</evidence>
<dbReference type="InterPro" id="IPR025884">
    <property type="entry name" value="MeCpG-bd_2/3_C_dom"/>
</dbReference>
<proteinExistence type="predicted"/>
<evidence type="ECO:0000313" key="1">
    <source>
        <dbReference type="EMBL" id="OZF74983.1"/>
    </source>
</evidence>
<dbReference type="Pfam" id="PF14048">
    <property type="entry name" value="MBD_C"/>
    <property type="match status" value="1"/>
</dbReference>
<dbReference type="OrthoDB" id="10072024at2759"/>
<organism evidence="1 2">
    <name type="scientific">Caenorhabditis remanei</name>
    <name type="common">Caenorhabditis vulgaris</name>
    <dbReference type="NCBI Taxonomy" id="31234"/>
    <lineage>
        <taxon>Eukaryota</taxon>
        <taxon>Metazoa</taxon>
        <taxon>Ecdysozoa</taxon>
        <taxon>Nematoda</taxon>
        <taxon>Chromadorea</taxon>
        <taxon>Rhabditida</taxon>
        <taxon>Rhabditina</taxon>
        <taxon>Rhabditomorpha</taxon>
        <taxon>Rhabditoidea</taxon>
        <taxon>Rhabditidae</taxon>
        <taxon>Peloderinae</taxon>
        <taxon>Caenorhabditis</taxon>
    </lineage>
</organism>
<dbReference type="eggNOG" id="KOG4161">
    <property type="taxonomic scope" value="Eukaryota"/>
</dbReference>